<evidence type="ECO:0000256" key="5">
    <source>
        <dbReference type="ARBA" id="ARBA00022989"/>
    </source>
</evidence>
<dbReference type="GO" id="GO:0016020">
    <property type="term" value="C:membrane"/>
    <property type="evidence" value="ECO:0007669"/>
    <property type="project" value="InterPro"/>
</dbReference>
<evidence type="ECO:0000256" key="6">
    <source>
        <dbReference type="ARBA" id="ARBA00023136"/>
    </source>
</evidence>
<comment type="subcellular location">
    <subcellularLocation>
        <location evidence="1">Endomembrane system</location>
    </subcellularLocation>
</comment>
<evidence type="ECO:0000256" key="2">
    <source>
        <dbReference type="ARBA" id="ARBA00022676"/>
    </source>
</evidence>
<proteinExistence type="predicted"/>
<name>A0A9Q0KR04_9MAGN</name>
<organism evidence="8 9">
    <name type="scientific">Protea cynaroides</name>
    <dbReference type="NCBI Taxonomy" id="273540"/>
    <lineage>
        <taxon>Eukaryota</taxon>
        <taxon>Viridiplantae</taxon>
        <taxon>Streptophyta</taxon>
        <taxon>Embryophyta</taxon>
        <taxon>Tracheophyta</taxon>
        <taxon>Spermatophyta</taxon>
        <taxon>Magnoliopsida</taxon>
        <taxon>Proteales</taxon>
        <taxon>Proteaceae</taxon>
        <taxon>Protea</taxon>
    </lineage>
</organism>
<dbReference type="GO" id="GO:0071555">
    <property type="term" value="P:cell wall organization"/>
    <property type="evidence" value="ECO:0007669"/>
    <property type="project" value="UniProtKB-KW"/>
</dbReference>
<dbReference type="GO" id="GO:0012505">
    <property type="term" value="C:endomembrane system"/>
    <property type="evidence" value="ECO:0007669"/>
    <property type="project" value="UniProtKB-SubCell"/>
</dbReference>
<dbReference type="GO" id="GO:0016760">
    <property type="term" value="F:cellulose synthase (UDP-forming) activity"/>
    <property type="evidence" value="ECO:0007669"/>
    <property type="project" value="InterPro"/>
</dbReference>
<dbReference type="OrthoDB" id="1927516at2759"/>
<dbReference type="Pfam" id="PF03552">
    <property type="entry name" value="Cellulose_synt"/>
    <property type="match status" value="2"/>
</dbReference>
<reference evidence="8" key="1">
    <citation type="journal article" date="2023" name="Plant J.">
        <title>The genome of the king protea, Protea cynaroides.</title>
        <authorList>
            <person name="Chang J."/>
            <person name="Duong T.A."/>
            <person name="Schoeman C."/>
            <person name="Ma X."/>
            <person name="Roodt D."/>
            <person name="Barker N."/>
            <person name="Li Z."/>
            <person name="Van de Peer Y."/>
            <person name="Mizrachi E."/>
        </authorList>
    </citation>
    <scope>NUCLEOTIDE SEQUENCE</scope>
    <source>
        <tissue evidence="8">Young leaves</tissue>
    </source>
</reference>
<keyword evidence="2" id="KW-0328">Glycosyltransferase</keyword>
<sequence>MMDYLKDKVQPTFVKECQAMKREYEEFKVRINALVAKVIKVPPEGWIMQDGTPWPGNNTKDHPAAFVTSTLMEQGGVLLSSSPAALLKEAIHVISCGYEDKTKWGTEVSTRSRNTIFRSIYYMPKWPAFKGVSTHQPFRSSQSST</sequence>
<accession>A0A9Q0KR04</accession>
<keyword evidence="4" id="KW-0812">Transmembrane</keyword>
<dbReference type="GO" id="GO:0030244">
    <property type="term" value="P:cellulose biosynthetic process"/>
    <property type="evidence" value="ECO:0007669"/>
    <property type="project" value="InterPro"/>
</dbReference>
<evidence type="ECO:0008006" key="10">
    <source>
        <dbReference type="Google" id="ProtNLM"/>
    </source>
</evidence>
<keyword evidence="9" id="KW-1185">Reference proteome</keyword>
<gene>
    <name evidence="8" type="ORF">NE237_000338</name>
</gene>
<evidence type="ECO:0000256" key="7">
    <source>
        <dbReference type="ARBA" id="ARBA00023316"/>
    </source>
</evidence>
<keyword evidence="5" id="KW-1133">Transmembrane helix</keyword>
<dbReference type="EMBL" id="JAMYWD010000003">
    <property type="protein sequence ID" value="KAJ4975232.1"/>
    <property type="molecule type" value="Genomic_DNA"/>
</dbReference>
<evidence type="ECO:0000256" key="4">
    <source>
        <dbReference type="ARBA" id="ARBA00022692"/>
    </source>
</evidence>
<keyword evidence="6" id="KW-0472">Membrane</keyword>
<keyword evidence="7" id="KW-0961">Cell wall biogenesis/degradation</keyword>
<evidence type="ECO:0000313" key="9">
    <source>
        <dbReference type="Proteomes" id="UP001141806"/>
    </source>
</evidence>
<protein>
    <recommendedName>
        <fullName evidence="10">Cellulose synthase</fullName>
    </recommendedName>
</protein>
<dbReference type="Proteomes" id="UP001141806">
    <property type="component" value="Unassembled WGS sequence"/>
</dbReference>
<dbReference type="InterPro" id="IPR005150">
    <property type="entry name" value="Cellulose_synth"/>
</dbReference>
<comment type="caution">
    <text evidence="8">The sequence shown here is derived from an EMBL/GenBank/DDBJ whole genome shotgun (WGS) entry which is preliminary data.</text>
</comment>
<dbReference type="AlphaFoldDB" id="A0A9Q0KR04"/>
<evidence type="ECO:0000256" key="3">
    <source>
        <dbReference type="ARBA" id="ARBA00022679"/>
    </source>
</evidence>
<dbReference type="PANTHER" id="PTHR13301">
    <property type="entry name" value="X-BOX TRANSCRIPTION FACTOR-RELATED"/>
    <property type="match status" value="1"/>
</dbReference>
<evidence type="ECO:0000313" key="8">
    <source>
        <dbReference type="EMBL" id="KAJ4975232.1"/>
    </source>
</evidence>
<keyword evidence="3" id="KW-0808">Transferase</keyword>
<evidence type="ECO:0000256" key="1">
    <source>
        <dbReference type="ARBA" id="ARBA00004308"/>
    </source>
</evidence>